<accession>A0A7M7K5T0</accession>
<protein>
    <submittedName>
        <fullName evidence="1">Uncharacterized protein</fullName>
    </submittedName>
</protein>
<dbReference type="InParanoid" id="A0A7M7K5T0"/>
<dbReference type="GeneID" id="111250201"/>
<evidence type="ECO:0000313" key="2">
    <source>
        <dbReference type="Proteomes" id="UP000594260"/>
    </source>
</evidence>
<organism evidence="1 2">
    <name type="scientific">Varroa destructor</name>
    <name type="common">Honeybee mite</name>
    <dbReference type="NCBI Taxonomy" id="109461"/>
    <lineage>
        <taxon>Eukaryota</taxon>
        <taxon>Metazoa</taxon>
        <taxon>Ecdysozoa</taxon>
        <taxon>Arthropoda</taxon>
        <taxon>Chelicerata</taxon>
        <taxon>Arachnida</taxon>
        <taxon>Acari</taxon>
        <taxon>Parasitiformes</taxon>
        <taxon>Mesostigmata</taxon>
        <taxon>Gamasina</taxon>
        <taxon>Dermanyssoidea</taxon>
        <taxon>Varroidae</taxon>
        <taxon>Varroa</taxon>
    </lineage>
</organism>
<dbReference type="Proteomes" id="UP000594260">
    <property type="component" value="Unplaced"/>
</dbReference>
<evidence type="ECO:0000313" key="1">
    <source>
        <dbReference type="EnsemblMetazoa" id="XP_022660795"/>
    </source>
</evidence>
<name>A0A7M7K5T0_VARDE</name>
<proteinExistence type="predicted"/>
<reference evidence="1" key="1">
    <citation type="submission" date="2021-01" db="UniProtKB">
        <authorList>
            <consortium name="EnsemblMetazoa"/>
        </authorList>
    </citation>
    <scope>IDENTIFICATION</scope>
</reference>
<sequence length="231" mass="26792">MEESTSEESGQVVSYLDQKVEPNTVLSFFSTLISRVKLEIKFTNSSWKHNRICRPPKSELEKHLQLLIAERNKCNQLCNDNNSISEETQELNTLTQREVLELCGTLVFDTLGLRSKKHKSGQYHVSITRDTDAAEEHWWQDFRVFRSRFSARIIKVTSEQGCVRAMPSTVVKVNLYKYERRLFSSRTSNRHIGTFYMPIEDLLRVVDVDLQSEETDLVLSMTSVWMPSVGH</sequence>
<dbReference type="AlphaFoldDB" id="A0A7M7K5T0"/>
<dbReference type="RefSeq" id="XP_022660795.1">
    <property type="nucleotide sequence ID" value="XM_022805060.1"/>
</dbReference>
<dbReference type="EnsemblMetazoa" id="XM_022805060">
    <property type="protein sequence ID" value="XP_022660795"/>
    <property type="gene ID" value="LOC111250201"/>
</dbReference>
<dbReference type="KEGG" id="vde:111250201"/>
<keyword evidence="2" id="KW-1185">Reference proteome</keyword>